<proteinExistence type="predicted"/>
<keyword evidence="1" id="KW-0732">Signal</keyword>
<protein>
    <submittedName>
        <fullName evidence="2">Uncharacterized protein</fullName>
    </submittedName>
</protein>
<accession>A0AAX4HNM8</accession>
<evidence type="ECO:0000256" key="1">
    <source>
        <dbReference type="SAM" id="SignalP"/>
    </source>
</evidence>
<sequence>MKFVLYLLLFMSFAHAQKAKVLLIDENINGKELEKNFDVEKNTHQSSIPNKADRDLLLKNVKGTAKWDELQKDIFYMDLKSKSVKELKKKYSEFSEKELQLLKDKR</sequence>
<dbReference type="EMBL" id="CP139487">
    <property type="protein sequence ID" value="WPU64864.1"/>
    <property type="molecule type" value="Genomic_DNA"/>
</dbReference>
<organism evidence="2 3">
    <name type="scientific">Peredibacter starrii</name>
    <dbReference type="NCBI Taxonomy" id="28202"/>
    <lineage>
        <taxon>Bacteria</taxon>
        <taxon>Pseudomonadati</taxon>
        <taxon>Bdellovibrionota</taxon>
        <taxon>Bacteriovoracia</taxon>
        <taxon>Bacteriovoracales</taxon>
        <taxon>Bacteriovoracaceae</taxon>
        <taxon>Peredibacter</taxon>
    </lineage>
</organism>
<feature type="chain" id="PRO_5043646211" evidence="1">
    <location>
        <begin position="17"/>
        <end position="106"/>
    </location>
</feature>
<dbReference type="KEGG" id="psti:SOO65_19400"/>
<reference evidence="2 3" key="1">
    <citation type="submission" date="2023-11" db="EMBL/GenBank/DDBJ databases">
        <title>Peredibacter starrii A3.12.</title>
        <authorList>
            <person name="Mitchell R.J."/>
        </authorList>
    </citation>
    <scope>NUCLEOTIDE SEQUENCE [LARGE SCALE GENOMIC DNA]</scope>
    <source>
        <strain evidence="2 3">A3.12</strain>
    </source>
</reference>
<dbReference type="RefSeq" id="WP_321394476.1">
    <property type="nucleotide sequence ID" value="NZ_CP139487.1"/>
</dbReference>
<dbReference type="Proteomes" id="UP001324634">
    <property type="component" value="Chromosome"/>
</dbReference>
<feature type="signal peptide" evidence="1">
    <location>
        <begin position="1"/>
        <end position="16"/>
    </location>
</feature>
<evidence type="ECO:0000313" key="3">
    <source>
        <dbReference type="Proteomes" id="UP001324634"/>
    </source>
</evidence>
<gene>
    <name evidence="2" type="ORF">SOO65_19400</name>
</gene>
<keyword evidence="3" id="KW-1185">Reference proteome</keyword>
<name>A0AAX4HNM8_9BACT</name>
<dbReference type="AlphaFoldDB" id="A0AAX4HNM8"/>
<evidence type="ECO:0000313" key="2">
    <source>
        <dbReference type="EMBL" id="WPU64864.1"/>
    </source>
</evidence>